<gene>
    <name evidence="1" type="ORF">METZ01_LOCUS308276</name>
</gene>
<sequence>RPASGIKNWRAAGLQGWTLVCGGKKPGKQHITSGSRTQASITLVVQPDGGEHALDCRQPTSGGLRLPSSHALSSDRGSMPGACICEWRCRDQFSGTSVGRDPWTVRCVVSARGMSRRWPHPEFRCLGRSEFRTSAKCL</sequence>
<dbReference type="AlphaFoldDB" id="A0A382N6L3"/>
<organism evidence="1">
    <name type="scientific">marine metagenome</name>
    <dbReference type="NCBI Taxonomy" id="408172"/>
    <lineage>
        <taxon>unclassified sequences</taxon>
        <taxon>metagenomes</taxon>
        <taxon>ecological metagenomes</taxon>
    </lineage>
</organism>
<protein>
    <submittedName>
        <fullName evidence="1">Uncharacterized protein</fullName>
    </submittedName>
</protein>
<proteinExistence type="predicted"/>
<reference evidence="1" key="1">
    <citation type="submission" date="2018-05" db="EMBL/GenBank/DDBJ databases">
        <authorList>
            <person name="Lanie J.A."/>
            <person name="Ng W.-L."/>
            <person name="Kazmierczak K.M."/>
            <person name="Andrzejewski T.M."/>
            <person name="Davidsen T.M."/>
            <person name="Wayne K.J."/>
            <person name="Tettelin H."/>
            <person name="Glass J.I."/>
            <person name="Rusch D."/>
            <person name="Podicherti R."/>
            <person name="Tsui H.-C.T."/>
            <person name="Winkler M.E."/>
        </authorList>
    </citation>
    <scope>NUCLEOTIDE SEQUENCE</scope>
</reference>
<accession>A0A382N6L3</accession>
<evidence type="ECO:0000313" key="1">
    <source>
        <dbReference type="EMBL" id="SVC55422.1"/>
    </source>
</evidence>
<feature type="non-terminal residue" evidence="1">
    <location>
        <position position="138"/>
    </location>
</feature>
<feature type="non-terminal residue" evidence="1">
    <location>
        <position position="1"/>
    </location>
</feature>
<name>A0A382N6L3_9ZZZZ</name>
<dbReference type="EMBL" id="UINC01097589">
    <property type="protein sequence ID" value="SVC55422.1"/>
    <property type="molecule type" value="Genomic_DNA"/>
</dbReference>